<keyword evidence="5 7" id="KW-1133">Transmembrane helix</keyword>
<accession>A0ABS4G8F0</accession>
<feature type="transmembrane region" description="Helical" evidence="7">
    <location>
        <begin position="112"/>
        <end position="133"/>
    </location>
</feature>
<dbReference type="InterPro" id="IPR035906">
    <property type="entry name" value="MetI-like_sf"/>
</dbReference>
<dbReference type="InterPro" id="IPR000515">
    <property type="entry name" value="MetI-like"/>
</dbReference>
<evidence type="ECO:0000256" key="6">
    <source>
        <dbReference type="ARBA" id="ARBA00023136"/>
    </source>
</evidence>
<dbReference type="PANTHER" id="PTHR43386">
    <property type="entry name" value="OLIGOPEPTIDE TRANSPORT SYSTEM PERMEASE PROTEIN APPC"/>
    <property type="match status" value="1"/>
</dbReference>
<feature type="transmembrane region" description="Helical" evidence="7">
    <location>
        <begin position="77"/>
        <end position="100"/>
    </location>
</feature>
<dbReference type="RefSeq" id="WP_209460862.1">
    <property type="nucleotide sequence ID" value="NZ_JAGGKC010000037.1"/>
</dbReference>
<dbReference type="Proteomes" id="UP001519271">
    <property type="component" value="Unassembled WGS sequence"/>
</dbReference>
<comment type="caution">
    <text evidence="9">The sequence shown here is derived from an EMBL/GenBank/DDBJ whole genome shotgun (WGS) entry which is preliminary data.</text>
</comment>
<evidence type="ECO:0000256" key="4">
    <source>
        <dbReference type="ARBA" id="ARBA00022692"/>
    </source>
</evidence>
<evidence type="ECO:0000259" key="8">
    <source>
        <dbReference type="PROSITE" id="PS50928"/>
    </source>
</evidence>
<feature type="transmembrane region" description="Helical" evidence="7">
    <location>
        <begin position="139"/>
        <end position="156"/>
    </location>
</feature>
<keyword evidence="6 7" id="KW-0472">Membrane</keyword>
<proteinExistence type="inferred from homology"/>
<dbReference type="SUPFAM" id="SSF161098">
    <property type="entry name" value="MetI-like"/>
    <property type="match status" value="1"/>
</dbReference>
<reference evidence="9 10" key="1">
    <citation type="submission" date="2021-03" db="EMBL/GenBank/DDBJ databases">
        <title>Genomic Encyclopedia of Type Strains, Phase IV (KMG-IV): sequencing the most valuable type-strain genomes for metagenomic binning, comparative biology and taxonomic classification.</title>
        <authorList>
            <person name="Goeker M."/>
        </authorList>
    </citation>
    <scope>NUCLEOTIDE SEQUENCE [LARGE SCALE GENOMIC DNA]</scope>
    <source>
        <strain evidence="9 10">DSM 6139</strain>
    </source>
</reference>
<gene>
    <name evidence="9" type="ORF">J2Z34_003217</name>
</gene>
<evidence type="ECO:0000256" key="5">
    <source>
        <dbReference type="ARBA" id="ARBA00022989"/>
    </source>
</evidence>
<dbReference type="Gene3D" id="1.10.3720.10">
    <property type="entry name" value="MetI-like"/>
    <property type="match status" value="1"/>
</dbReference>
<dbReference type="EMBL" id="JAGGKC010000037">
    <property type="protein sequence ID" value="MBP1920702.1"/>
    <property type="molecule type" value="Genomic_DNA"/>
</dbReference>
<protein>
    <submittedName>
        <fullName evidence="9">Peptide/nickel transport system permease protein</fullName>
    </submittedName>
</protein>
<evidence type="ECO:0000256" key="7">
    <source>
        <dbReference type="RuleBase" id="RU363032"/>
    </source>
</evidence>
<organism evidence="9 10">
    <name type="scientific">Youngiibacter multivorans</name>
    <dbReference type="NCBI Taxonomy" id="937251"/>
    <lineage>
        <taxon>Bacteria</taxon>
        <taxon>Bacillati</taxon>
        <taxon>Bacillota</taxon>
        <taxon>Clostridia</taxon>
        <taxon>Eubacteriales</taxon>
        <taxon>Clostridiaceae</taxon>
        <taxon>Youngiibacter</taxon>
    </lineage>
</organism>
<keyword evidence="10" id="KW-1185">Reference proteome</keyword>
<evidence type="ECO:0000313" key="9">
    <source>
        <dbReference type="EMBL" id="MBP1920702.1"/>
    </source>
</evidence>
<keyword evidence="2 7" id="KW-0813">Transport</keyword>
<name>A0ABS4G8F0_9CLOT</name>
<dbReference type="CDD" id="cd06261">
    <property type="entry name" value="TM_PBP2"/>
    <property type="match status" value="1"/>
</dbReference>
<keyword evidence="4 7" id="KW-0812">Transmembrane</keyword>
<sequence>MKKFGIYLENRKFVISMIILIPLLIVVIFGNRIIPNDPLEMNTTMILQGSSLRFPLGTDEFGRCILSRLILGIRPSIFVALSATAIAFAAGSILGILSGYRGGVLGNAAMRVVEIILSFPPILLAMLIVGLFGAGVRNLIVIIGILYTPHFARIAYSNTLKLRKMEYVESEISIGSSLPSILFKTIFPNILASLIIQVSLTISNSILLESGLSFLGLGVQPPDPSLGQMIGDAKTYISFNYMYLVWPSLFLLLMILAANLLGDSLRDILDPKLKSNI</sequence>
<dbReference type="InterPro" id="IPR050366">
    <property type="entry name" value="BP-dependent_transpt_permease"/>
</dbReference>
<evidence type="ECO:0000256" key="3">
    <source>
        <dbReference type="ARBA" id="ARBA00022475"/>
    </source>
</evidence>
<feature type="transmembrane region" description="Helical" evidence="7">
    <location>
        <begin position="12"/>
        <end position="34"/>
    </location>
</feature>
<keyword evidence="3" id="KW-1003">Cell membrane</keyword>
<comment type="similarity">
    <text evidence="7">Belongs to the binding-protein-dependent transport system permease family.</text>
</comment>
<feature type="domain" description="ABC transmembrane type-1" evidence="8">
    <location>
        <begin position="73"/>
        <end position="262"/>
    </location>
</feature>
<dbReference type="Pfam" id="PF00528">
    <property type="entry name" value="BPD_transp_1"/>
    <property type="match status" value="1"/>
</dbReference>
<evidence type="ECO:0000313" key="10">
    <source>
        <dbReference type="Proteomes" id="UP001519271"/>
    </source>
</evidence>
<evidence type="ECO:0000256" key="2">
    <source>
        <dbReference type="ARBA" id="ARBA00022448"/>
    </source>
</evidence>
<feature type="transmembrane region" description="Helical" evidence="7">
    <location>
        <begin position="241"/>
        <end position="262"/>
    </location>
</feature>
<dbReference type="PANTHER" id="PTHR43386:SF25">
    <property type="entry name" value="PEPTIDE ABC TRANSPORTER PERMEASE PROTEIN"/>
    <property type="match status" value="1"/>
</dbReference>
<evidence type="ECO:0000256" key="1">
    <source>
        <dbReference type="ARBA" id="ARBA00004651"/>
    </source>
</evidence>
<comment type="subcellular location">
    <subcellularLocation>
        <location evidence="1 7">Cell membrane</location>
        <topology evidence="1 7">Multi-pass membrane protein</topology>
    </subcellularLocation>
</comment>
<dbReference type="PROSITE" id="PS50928">
    <property type="entry name" value="ABC_TM1"/>
    <property type="match status" value="1"/>
</dbReference>